<evidence type="ECO:0000313" key="2">
    <source>
        <dbReference type="EMBL" id="MCV6824512.1"/>
    </source>
</evidence>
<dbReference type="Gene3D" id="3.30.70.100">
    <property type="match status" value="1"/>
</dbReference>
<keyword evidence="2" id="KW-0560">Oxidoreductase</keyword>
<keyword evidence="3" id="KW-1185">Reference proteome</keyword>
<organism evidence="2 3">
    <name type="scientific">Halocynthiibacter halioticoli</name>
    <dbReference type="NCBI Taxonomy" id="2986804"/>
    <lineage>
        <taxon>Bacteria</taxon>
        <taxon>Pseudomonadati</taxon>
        <taxon>Pseudomonadota</taxon>
        <taxon>Alphaproteobacteria</taxon>
        <taxon>Rhodobacterales</taxon>
        <taxon>Paracoccaceae</taxon>
        <taxon>Halocynthiibacter</taxon>
    </lineage>
</organism>
<feature type="domain" description="ABM" evidence="1">
    <location>
        <begin position="2"/>
        <end position="94"/>
    </location>
</feature>
<dbReference type="GO" id="GO:0004497">
    <property type="term" value="F:monooxygenase activity"/>
    <property type="evidence" value="ECO:0007669"/>
    <property type="project" value="UniProtKB-KW"/>
</dbReference>
<dbReference type="AlphaFoldDB" id="A0AAE3IYD4"/>
<dbReference type="RefSeq" id="WP_263953374.1">
    <property type="nucleotide sequence ID" value="NZ_JAOYFC010000002.1"/>
</dbReference>
<dbReference type="Pfam" id="PF03992">
    <property type="entry name" value="ABM"/>
    <property type="match status" value="1"/>
</dbReference>
<protein>
    <submittedName>
        <fullName evidence="2">Antibiotic biosynthesis monooxygenase</fullName>
    </submittedName>
</protein>
<evidence type="ECO:0000259" key="1">
    <source>
        <dbReference type="PROSITE" id="PS51725"/>
    </source>
</evidence>
<dbReference type="SUPFAM" id="SSF54909">
    <property type="entry name" value="Dimeric alpha+beta barrel"/>
    <property type="match status" value="1"/>
</dbReference>
<accession>A0AAE3IYD4</accession>
<dbReference type="Proteomes" id="UP001208041">
    <property type="component" value="Unassembled WGS sequence"/>
</dbReference>
<keyword evidence="2" id="KW-0503">Monooxygenase</keyword>
<dbReference type="PANTHER" id="PTHR33336">
    <property type="entry name" value="QUINOL MONOOXYGENASE YGIN-RELATED"/>
    <property type="match status" value="1"/>
</dbReference>
<dbReference type="PROSITE" id="PS51725">
    <property type="entry name" value="ABM"/>
    <property type="match status" value="1"/>
</dbReference>
<sequence length="97" mass="11035">MLTIIAHIHANTDAVDQVKSELQKMVAPTLAEKGCIAYDLHQNNDDPAHFFFYETWETRDLWQDHMNSAHIAAFKEATEGLVREVSVFELSKVPHNG</sequence>
<dbReference type="InterPro" id="IPR011008">
    <property type="entry name" value="Dimeric_a/b-barrel"/>
</dbReference>
<reference evidence="2" key="1">
    <citation type="submission" date="2022-10" db="EMBL/GenBank/DDBJ databases">
        <authorList>
            <person name="Yue Y."/>
        </authorList>
    </citation>
    <scope>NUCLEOTIDE SEQUENCE</scope>
    <source>
        <strain evidence="2">Z654</strain>
    </source>
</reference>
<dbReference type="InterPro" id="IPR050744">
    <property type="entry name" value="AI-2_Isomerase_LsrG"/>
</dbReference>
<gene>
    <name evidence="2" type="ORF">OH136_08065</name>
</gene>
<comment type="caution">
    <text evidence="2">The sequence shown here is derived from an EMBL/GenBank/DDBJ whole genome shotgun (WGS) entry which is preliminary data.</text>
</comment>
<dbReference type="EMBL" id="JAOYFC010000002">
    <property type="protein sequence ID" value="MCV6824512.1"/>
    <property type="molecule type" value="Genomic_DNA"/>
</dbReference>
<dbReference type="PANTHER" id="PTHR33336:SF3">
    <property type="entry name" value="ABM DOMAIN-CONTAINING PROTEIN"/>
    <property type="match status" value="1"/>
</dbReference>
<proteinExistence type="predicted"/>
<evidence type="ECO:0000313" key="3">
    <source>
        <dbReference type="Proteomes" id="UP001208041"/>
    </source>
</evidence>
<name>A0AAE3IYD4_9RHOB</name>
<dbReference type="InterPro" id="IPR007138">
    <property type="entry name" value="ABM_dom"/>
</dbReference>